<dbReference type="OrthoDB" id="3830455at2"/>
<accession>A0A4R0GY01</accession>
<dbReference type="AlphaFoldDB" id="A0A4R0GY01"/>
<dbReference type="Proteomes" id="UP000292346">
    <property type="component" value="Unassembled WGS sequence"/>
</dbReference>
<sequence>MATAEVNPAWWSSSDHGGGARSGLIVSRRFDAVVSPSVVRPSTARRVLYCYAHEGLTRTLRDLVGVQEAAYAEAVERGYHLGPLFVEEDSSGNAMQALIEEMTIQLGKTAVAVPHRGHLIPLGAPQDWQWLLEELTGHPLMFINHAP</sequence>
<keyword evidence="2" id="KW-1185">Reference proteome</keyword>
<dbReference type="EMBL" id="SJJZ01000006">
    <property type="protein sequence ID" value="TCC01674.1"/>
    <property type="molecule type" value="Genomic_DNA"/>
</dbReference>
<comment type="caution">
    <text evidence="1">The sequence shown here is derived from an EMBL/GenBank/DDBJ whole genome shotgun (WGS) entry which is preliminary data.</text>
</comment>
<proteinExistence type="predicted"/>
<name>A0A4R0GY01_9ACTN</name>
<dbReference type="RefSeq" id="WP_131347637.1">
    <property type="nucleotide sequence ID" value="NZ_SJJZ01000006.1"/>
</dbReference>
<protein>
    <submittedName>
        <fullName evidence="1">Uncharacterized protein</fullName>
    </submittedName>
</protein>
<reference evidence="1 2" key="1">
    <citation type="submission" date="2019-02" db="EMBL/GenBank/DDBJ databases">
        <title>Kribbella capetownensis sp. nov. and Kribbella speibonae sp. nov., isolated from soil.</title>
        <authorList>
            <person name="Curtis S.M."/>
            <person name="Norton I."/>
            <person name="Everest G.J."/>
            <person name="Meyers P.R."/>
        </authorList>
    </citation>
    <scope>NUCLEOTIDE SEQUENCE [LARGE SCALE GENOMIC DNA]</scope>
    <source>
        <strain evidence="1 2">KCTC 29219</strain>
    </source>
</reference>
<evidence type="ECO:0000313" key="2">
    <source>
        <dbReference type="Proteomes" id="UP000292346"/>
    </source>
</evidence>
<gene>
    <name evidence="1" type="ORF">E0H45_40005</name>
</gene>
<organism evidence="1 2">
    <name type="scientific">Kribbella soli</name>
    <dbReference type="NCBI Taxonomy" id="1124743"/>
    <lineage>
        <taxon>Bacteria</taxon>
        <taxon>Bacillati</taxon>
        <taxon>Actinomycetota</taxon>
        <taxon>Actinomycetes</taxon>
        <taxon>Propionibacteriales</taxon>
        <taxon>Kribbellaceae</taxon>
        <taxon>Kribbella</taxon>
    </lineage>
</organism>
<evidence type="ECO:0000313" key="1">
    <source>
        <dbReference type="EMBL" id="TCC01674.1"/>
    </source>
</evidence>